<accession>G7H330</accession>
<name>G7H330_9ACTN</name>
<protein>
    <submittedName>
        <fullName evidence="1">Uncharacterized protein</fullName>
    </submittedName>
</protein>
<organism evidence="1 2">
    <name type="scientific">Gordonia araii NBRC 100433</name>
    <dbReference type="NCBI Taxonomy" id="1073574"/>
    <lineage>
        <taxon>Bacteria</taxon>
        <taxon>Bacillati</taxon>
        <taxon>Actinomycetota</taxon>
        <taxon>Actinomycetes</taxon>
        <taxon>Mycobacteriales</taxon>
        <taxon>Gordoniaceae</taxon>
        <taxon>Gordonia</taxon>
    </lineage>
</organism>
<sequence length="96" mass="11029">MAGGWSGVIVAKEMEGFSPIVIAALKSPEGTTVEELRAKFTKPEDRMSSIEVEFRARLDEARFEWSRVNGWTIPDDVSERLRGDVLWEMKRDGWER</sequence>
<comment type="caution">
    <text evidence="1">The sequence shown here is derived from an EMBL/GenBank/DDBJ whole genome shotgun (WGS) entry which is preliminary data.</text>
</comment>
<dbReference type="EMBL" id="BAEE01000056">
    <property type="protein sequence ID" value="GAB10255.1"/>
    <property type="molecule type" value="Genomic_DNA"/>
</dbReference>
<gene>
    <name evidence="1" type="ORF">GOARA_056_00020</name>
</gene>
<dbReference type="Proteomes" id="UP000035088">
    <property type="component" value="Unassembled WGS sequence"/>
</dbReference>
<reference evidence="1 2" key="1">
    <citation type="submission" date="2011-11" db="EMBL/GenBank/DDBJ databases">
        <title>Whole genome shotgun sequence of Gordonia araii NBRC 100433.</title>
        <authorList>
            <person name="Yoshida Y."/>
            <person name="Hosoyama A."/>
            <person name="Tsuchikane K."/>
            <person name="Katsumata H."/>
            <person name="Yamazaki S."/>
            <person name="Fujita N."/>
        </authorList>
    </citation>
    <scope>NUCLEOTIDE SEQUENCE [LARGE SCALE GENOMIC DNA]</scope>
    <source>
        <strain evidence="1 2">NBRC 100433</strain>
    </source>
</reference>
<dbReference type="AlphaFoldDB" id="G7H330"/>
<keyword evidence="2" id="KW-1185">Reference proteome</keyword>
<evidence type="ECO:0000313" key="1">
    <source>
        <dbReference type="EMBL" id="GAB10255.1"/>
    </source>
</evidence>
<proteinExistence type="predicted"/>
<evidence type="ECO:0000313" key="2">
    <source>
        <dbReference type="Proteomes" id="UP000035088"/>
    </source>
</evidence>